<feature type="region of interest" description="Disordered" evidence="1">
    <location>
        <begin position="24"/>
        <end position="143"/>
    </location>
</feature>
<proteinExistence type="predicted"/>
<feature type="compositionally biased region" description="Gly residues" evidence="1">
    <location>
        <begin position="33"/>
        <end position="43"/>
    </location>
</feature>
<feature type="region of interest" description="Disordered" evidence="1">
    <location>
        <begin position="158"/>
        <end position="338"/>
    </location>
</feature>
<feature type="compositionally biased region" description="Low complexity" evidence="1">
    <location>
        <begin position="220"/>
        <end position="232"/>
    </location>
</feature>
<feature type="compositionally biased region" description="Gly residues" evidence="1">
    <location>
        <begin position="291"/>
        <end position="302"/>
    </location>
</feature>
<keyword evidence="3" id="KW-1185">Reference proteome</keyword>
<protein>
    <recommendedName>
        <fullName evidence="4">Hydroxyproline-rich glycoprotein family protein</fullName>
    </recommendedName>
</protein>
<dbReference type="Proteomes" id="UP000027120">
    <property type="component" value="Unassembled WGS sequence"/>
</dbReference>
<evidence type="ECO:0000256" key="1">
    <source>
        <dbReference type="SAM" id="MobiDB-lite"/>
    </source>
</evidence>
<name>A0A067DS48_CITSI</name>
<accession>A0A067DS48</accession>
<feature type="compositionally biased region" description="Polar residues" evidence="1">
    <location>
        <begin position="183"/>
        <end position="206"/>
    </location>
</feature>
<evidence type="ECO:0000313" key="3">
    <source>
        <dbReference type="Proteomes" id="UP000027120"/>
    </source>
</evidence>
<gene>
    <name evidence="2" type="ORF">CISIN_1g009722mg</name>
</gene>
<dbReference type="STRING" id="2711.A0A067DS48"/>
<dbReference type="eggNOG" id="ENOG502QT1Z">
    <property type="taxonomic scope" value="Eukaryota"/>
</dbReference>
<feature type="compositionally biased region" description="Basic residues" evidence="1">
    <location>
        <begin position="303"/>
        <end position="321"/>
    </location>
</feature>
<dbReference type="EMBL" id="KK785242">
    <property type="protein sequence ID" value="KDO45643.1"/>
    <property type="molecule type" value="Genomic_DNA"/>
</dbReference>
<feature type="compositionally biased region" description="Low complexity" evidence="1">
    <location>
        <begin position="134"/>
        <end position="143"/>
    </location>
</feature>
<dbReference type="PANTHER" id="PTHR47911">
    <property type="entry name" value="HYDROXYPROLINE-RICH GLYCOPROTEIN-LIKE"/>
    <property type="match status" value="1"/>
</dbReference>
<reference evidence="2 3" key="1">
    <citation type="submission" date="2014-04" db="EMBL/GenBank/DDBJ databases">
        <authorList>
            <consortium name="International Citrus Genome Consortium"/>
            <person name="Gmitter F."/>
            <person name="Chen C."/>
            <person name="Farmerie W."/>
            <person name="Harkins T."/>
            <person name="Desany B."/>
            <person name="Mohiuddin M."/>
            <person name="Kodira C."/>
            <person name="Borodovsky M."/>
            <person name="Lomsadze A."/>
            <person name="Burns P."/>
            <person name="Jenkins J."/>
            <person name="Prochnik S."/>
            <person name="Shu S."/>
            <person name="Chapman J."/>
            <person name="Pitluck S."/>
            <person name="Schmutz J."/>
            <person name="Rokhsar D."/>
        </authorList>
    </citation>
    <scope>NUCLEOTIDE SEQUENCE</scope>
</reference>
<evidence type="ECO:0000313" key="2">
    <source>
        <dbReference type="EMBL" id="KDO45643.1"/>
    </source>
</evidence>
<dbReference type="AlphaFoldDB" id="A0A067DS48"/>
<sequence length="527" mass="56718">MRGVIGRRISNPNNFIIPNVTNQTTFSFCSGSSGSGRGRGRGVPTGSSPFDRSAPAKPPGQPAAESKPESSAQRQPPSSGSGHGRGHGVPTGSSSFDRFTPSKAPGQPASESKPDSPPQPQAPPSGSGHGRGQPSAAPSPSISSFSSFLTAVKSGAGRGRVSFASDPNESPRPDAQPAKPRTCTPNESATDSTQPSEPNLPSSIISTLPGAGRGKTAVTQQQQQQQQHQRQQPGPPPQEENRHIRARLQPQPRPEKAPAAETGSAQPKLSKEDAVKMAMKILSRGEEGEGEGISAGGPGRGRGMGRGRGRGRGRGQGRGRMRRQEMEDDEDGRFGGLYLGDNADGEKLAEKVGAEKMNMLVEGFEEMSGRVLPSPMEDAYIDALHTNCMIEFEPEYLMEEFGTNPDIDEKPPIPLRDALEKMKPFLMAYEGIQSQEEWEEAVNEVMERVPLLKEIVDHYSGPDRVTAKQQGEELERVAKTIPESAPASIKRFANRAVLSLQSNPGWGFDKKCQFMDKLAWEVSQHYK</sequence>
<evidence type="ECO:0008006" key="4">
    <source>
        <dbReference type="Google" id="ProtNLM"/>
    </source>
</evidence>
<dbReference type="PANTHER" id="PTHR47911:SF1">
    <property type="entry name" value="OS06G0664400 PROTEIN"/>
    <property type="match status" value="1"/>
</dbReference>
<organism evidence="2 3">
    <name type="scientific">Citrus sinensis</name>
    <name type="common">Sweet orange</name>
    <name type="synonym">Citrus aurantium var. sinensis</name>
    <dbReference type="NCBI Taxonomy" id="2711"/>
    <lineage>
        <taxon>Eukaryota</taxon>
        <taxon>Viridiplantae</taxon>
        <taxon>Streptophyta</taxon>
        <taxon>Embryophyta</taxon>
        <taxon>Tracheophyta</taxon>
        <taxon>Spermatophyta</taxon>
        <taxon>Magnoliopsida</taxon>
        <taxon>eudicotyledons</taxon>
        <taxon>Gunneridae</taxon>
        <taxon>Pentapetalae</taxon>
        <taxon>rosids</taxon>
        <taxon>malvids</taxon>
        <taxon>Sapindales</taxon>
        <taxon>Rutaceae</taxon>
        <taxon>Aurantioideae</taxon>
        <taxon>Citrus</taxon>
    </lineage>
</organism>
<dbReference type="PaxDb" id="2711-XP_006477961.1"/>